<protein>
    <submittedName>
        <fullName evidence="1">Uncharacterized protein</fullName>
    </submittedName>
</protein>
<sequence length="76" mass="8332">MNRPTDSFAWQDLERRLALSRDAGVGSGEPGACRCERCGAVLEAQRRDEGFVLCAICTGEQRPRAVNEPDRALLSP</sequence>
<reference evidence="1 2" key="1">
    <citation type="submission" date="2018-05" db="EMBL/GenBank/DDBJ databases">
        <title>Genomic Encyclopedia of Type Strains, Phase IV (KMG-IV): sequencing the most valuable type-strain genomes for metagenomic binning, comparative biology and taxonomic classification.</title>
        <authorList>
            <person name="Goeker M."/>
        </authorList>
    </citation>
    <scope>NUCLEOTIDE SEQUENCE [LARGE SCALE GENOMIC DNA]</scope>
    <source>
        <strain evidence="1 2">DSM 23606</strain>
    </source>
</reference>
<accession>A0A317MWN5</accession>
<dbReference type="OrthoDB" id="962301at2"/>
<dbReference type="Proteomes" id="UP000246569">
    <property type="component" value="Unassembled WGS sequence"/>
</dbReference>
<dbReference type="AlphaFoldDB" id="A0A317MWN5"/>
<evidence type="ECO:0000313" key="2">
    <source>
        <dbReference type="Proteomes" id="UP000246569"/>
    </source>
</evidence>
<gene>
    <name evidence="1" type="ORF">C7443_104189</name>
</gene>
<proteinExistence type="predicted"/>
<comment type="caution">
    <text evidence="1">The sequence shown here is derived from an EMBL/GenBank/DDBJ whole genome shotgun (WGS) entry which is preliminary data.</text>
</comment>
<name>A0A317MWN5_9GAMM</name>
<keyword evidence="2" id="KW-1185">Reference proteome</keyword>
<dbReference type="RefSeq" id="WP_146213271.1">
    <property type="nucleotide sequence ID" value="NZ_QGTJ01000004.1"/>
</dbReference>
<evidence type="ECO:0000313" key="1">
    <source>
        <dbReference type="EMBL" id="PWV62394.1"/>
    </source>
</evidence>
<organism evidence="1 2">
    <name type="scientific">Plasticicumulans acidivorans</name>
    <dbReference type="NCBI Taxonomy" id="886464"/>
    <lineage>
        <taxon>Bacteria</taxon>
        <taxon>Pseudomonadati</taxon>
        <taxon>Pseudomonadota</taxon>
        <taxon>Gammaproteobacteria</taxon>
        <taxon>Candidatus Competibacteraceae</taxon>
        <taxon>Plasticicumulans</taxon>
    </lineage>
</organism>
<dbReference type="EMBL" id="QGTJ01000004">
    <property type="protein sequence ID" value="PWV62394.1"/>
    <property type="molecule type" value="Genomic_DNA"/>
</dbReference>